<evidence type="ECO:0000256" key="1">
    <source>
        <dbReference type="SAM" id="Phobius"/>
    </source>
</evidence>
<name>A0A1B7MIN1_9AGAM</name>
<keyword evidence="3" id="KW-1185">Reference proteome</keyword>
<protein>
    <recommendedName>
        <fullName evidence="4">G-protein coupled receptors family 1 profile domain-containing protein</fullName>
    </recommendedName>
</protein>
<sequence length="220" mass="24239">MLAALQPTMSIHMCGVLYSVNAYLGGVIILCAEAVFIARACAIWEHRRGIVILFLVTGAINTITAAVVLSIGLALPTITEPAIPVASCFDISDDLTIIMGYVILAVAEIKILVFTVYKAAKIYWREGTHNRLLEQLVHHNVVYVTCGLVFSVAVILTTALVKEPYGSMISKSVRIWQVVVHAFLVTKMHRELWKTDRRRALLESFTFSLATFHAAPGMLP</sequence>
<keyword evidence="1" id="KW-1133">Transmembrane helix</keyword>
<evidence type="ECO:0000313" key="2">
    <source>
        <dbReference type="EMBL" id="OAX32452.1"/>
    </source>
</evidence>
<gene>
    <name evidence="2" type="ORF">K503DRAFT_605980</name>
</gene>
<organism evidence="2 3">
    <name type="scientific">Rhizopogon vinicolor AM-OR11-026</name>
    <dbReference type="NCBI Taxonomy" id="1314800"/>
    <lineage>
        <taxon>Eukaryota</taxon>
        <taxon>Fungi</taxon>
        <taxon>Dikarya</taxon>
        <taxon>Basidiomycota</taxon>
        <taxon>Agaricomycotina</taxon>
        <taxon>Agaricomycetes</taxon>
        <taxon>Agaricomycetidae</taxon>
        <taxon>Boletales</taxon>
        <taxon>Suillineae</taxon>
        <taxon>Rhizopogonaceae</taxon>
        <taxon>Rhizopogon</taxon>
    </lineage>
</organism>
<feature type="transmembrane region" description="Helical" evidence="1">
    <location>
        <begin position="141"/>
        <end position="161"/>
    </location>
</feature>
<accession>A0A1B7MIN1</accession>
<proteinExistence type="predicted"/>
<dbReference type="Proteomes" id="UP000092154">
    <property type="component" value="Unassembled WGS sequence"/>
</dbReference>
<dbReference type="AlphaFoldDB" id="A0A1B7MIN1"/>
<dbReference type="InParanoid" id="A0A1B7MIN1"/>
<keyword evidence="1" id="KW-0812">Transmembrane</keyword>
<feature type="transmembrane region" description="Helical" evidence="1">
    <location>
        <begin position="50"/>
        <end position="75"/>
    </location>
</feature>
<keyword evidence="1" id="KW-0472">Membrane</keyword>
<reference evidence="2 3" key="1">
    <citation type="submission" date="2016-06" db="EMBL/GenBank/DDBJ databases">
        <title>Comparative genomics of the ectomycorrhizal sister species Rhizopogon vinicolor and Rhizopogon vesiculosus (Basidiomycota: Boletales) reveals a divergence of the mating type B locus.</title>
        <authorList>
            <consortium name="DOE Joint Genome Institute"/>
            <person name="Mujic A.B."/>
            <person name="Kuo A."/>
            <person name="Tritt A."/>
            <person name="Lipzen A."/>
            <person name="Chen C."/>
            <person name="Johnson J."/>
            <person name="Sharma A."/>
            <person name="Barry K."/>
            <person name="Grigoriev I.V."/>
            <person name="Spatafora J.W."/>
        </authorList>
    </citation>
    <scope>NUCLEOTIDE SEQUENCE [LARGE SCALE GENOMIC DNA]</scope>
    <source>
        <strain evidence="2 3">AM-OR11-026</strain>
    </source>
</reference>
<dbReference type="OrthoDB" id="3049002at2759"/>
<evidence type="ECO:0000313" key="3">
    <source>
        <dbReference type="Proteomes" id="UP000092154"/>
    </source>
</evidence>
<evidence type="ECO:0008006" key="4">
    <source>
        <dbReference type="Google" id="ProtNLM"/>
    </source>
</evidence>
<dbReference type="EMBL" id="KV449005">
    <property type="protein sequence ID" value="OAX32452.1"/>
    <property type="molecule type" value="Genomic_DNA"/>
</dbReference>
<feature type="transmembrane region" description="Helical" evidence="1">
    <location>
        <begin position="20"/>
        <end position="38"/>
    </location>
</feature>
<feature type="transmembrane region" description="Helical" evidence="1">
    <location>
        <begin position="95"/>
        <end position="120"/>
    </location>
</feature>